<dbReference type="PANTHER" id="PTHR47926">
    <property type="entry name" value="PENTATRICOPEPTIDE REPEAT-CONTAINING PROTEIN"/>
    <property type="match status" value="1"/>
</dbReference>
<dbReference type="AlphaFoldDB" id="A0A6A4QZ00"/>
<reference evidence="3" key="1">
    <citation type="journal article" date="2020" name="Nat. Commun.">
        <title>Genome sequence of the cluster root forming white lupin.</title>
        <authorList>
            <person name="Hufnagel B."/>
            <person name="Marques A."/>
            <person name="Soriano A."/>
            <person name="Marques L."/>
            <person name="Divol F."/>
            <person name="Doumas P."/>
            <person name="Sallet E."/>
            <person name="Mancinotti D."/>
            <person name="Carrere S."/>
            <person name="Marande W."/>
            <person name="Arribat S."/>
            <person name="Keller J."/>
            <person name="Huneau C."/>
            <person name="Blein T."/>
            <person name="Aime D."/>
            <person name="Laguerre M."/>
            <person name="Taylor J."/>
            <person name="Schubert V."/>
            <person name="Nelson M."/>
            <person name="Geu-Flores F."/>
            <person name="Crespi M."/>
            <person name="Gallardo-Guerrero K."/>
            <person name="Delaux P.-M."/>
            <person name="Salse J."/>
            <person name="Berges H."/>
            <person name="Guyot R."/>
            <person name="Gouzy J."/>
            <person name="Peret B."/>
        </authorList>
    </citation>
    <scope>NUCLEOTIDE SEQUENCE [LARGE SCALE GENOMIC DNA]</scope>
    <source>
        <strain evidence="3">cv. Amiga</strain>
    </source>
</reference>
<comment type="caution">
    <text evidence="2">The sequence shown here is derived from an EMBL/GenBank/DDBJ whole genome shotgun (WGS) entry which is preliminary data.</text>
</comment>
<dbReference type="Proteomes" id="UP000447434">
    <property type="component" value="Chromosome 2"/>
</dbReference>
<dbReference type="OrthoDB" id="185373at2759"/>
<accession>A0A6A4QZ00</accession>
<evidence type="ECO:0000313" key="3">
    <source>
        <dbReference type="Proteomes" id="UP000447434"/>
    </source>
</evidence>
<dbReference type="InterPro" id="IPR046960">
    <property type="entry name" value="PPR_At4g14850-like_plant"/>
</dbReference>
<dbReference type="Gene3D" id="1.25.40.10">
    <property type="entry name" value="Tetratricopeptide repeat domain"/>
    <property type="match status" value="1"/>
</dbReference>
<organism evidence="2 3">
    <name type="scientific">Lupinus albus</name>
    <name type="common">White lupine</name>
    <name type="synonym">Lupinus termis</name>
    <dbReference type="NCBI Taxonomy" id="3870"/>
    <lineage>
        <taxon>Eukaryota</taxon>
        <taxon>Viridiplantae</taxon>
        <taxon>Streptophyta</taxon>
        <taxon>Embryophyta</taxon>
        <taxon>Tracheophyta</taxon>
        <taxon>Spermatophyta</taxon>
        <taxon>Magnoliopsida</taxon>
        <taxon>eudicotyledons</taxon>
        <taxon>Gunneridae</taxon>
        <taxon>Pentapetalae</taxon>
        <taxon>rosids</taxon>
        <taxon>fabids</taxon>
        <taxon>Fabales</taxon>
        <taxon>Fabaceae</taxon>
        <taxon>Papilionoideae</taxon>
        <taxon>50 kb inversion clade</taxon>
        <taxon>genistoids sensu lato</taxon>
        <taxon>core genistoids</taxon>
        <taxon>Genisteae</taxon>
        <taxon>Lupinus</taxon>
    </lineage>
</organism>
<proteinExistence type="predicted"/>
<keyword evidence="1" id="KW-0677">Repeat</keyword>
<evidence type="ECO:0000313" key="2">
    <source>
        <dbReference type="EMBL" id="KAE9618234.1"/>
    </source>
</evidence>
<gene>
    <name evidence="2" type="ORF">Lalb_Chr02g0140571</name>
</gene>
<evidence type="ECO:0000256" key="1">
    <source>
        <dbReference type="ARBA" id="ARBA00022737"/>
    </source>
</evidence>
<dbReference type="InterPro" id="IPR011990">
    <property type="entry name" value="TPR-like_helical_dom_sf"/>
</dbReference>
<dbReference type="Pfam" id="PF01535">
    <property type="entry name" value="PPR"/>
    <property type="match status" value="2"/>
</dbReference>
<protein>
    <submittedName>
        <fullName evidence="2">Putative tetratricopeptide-like helical domain-containing protein</fullName>
    </submittedName>
</protein>
<dbReference type="InterPro" id="IPR002885">
    <property type="entry name" value="PPR_rpt"/>
</dbReference>
<dbReference type="EMBL" id="WOCE01000002">
    <property type="protein sequence ID" value="KAE9618234.1"/>
    <property type="molecule type" value="Genomic_DNA"/>
</dbReference>
<keyword evidence="3" id="KW-1185">Reference proteome</keyword>
<dbReference type="GO" id="GO:0003723">
    <property type="term" value="F:RNA binding"/>
    <property type="evidence" value="ECO:0007669"/>
    <property type="project" value="InterPro"/>
</dbReference>
<sequence length="97" mass="10786">MIVGYNQMGLFHNGIHMFLNMVSHGVPPLSSPLYTGRKVHSFIVKLGLSGVVSVVNSLVNMYAKSGDTVMAKIVFDRMRLKDKSSWNTMISMHMQLG</sequence>
<name>A0A6A4QZ00_LUPAL</name>
<dbReference type="GO" id="GO:0009451">
    <property type="term" value="P:RNA modification"/>
    <property type="evidence" value="ECO:0007669"/>
    <property type="project" value="InterPro"/>
</dbReference>